<dbReference type="EMBL" id="BSDR01000001">
    <property type="protein sequence ID" value="GLI34909.1"/>
    <property type="molecule type" value="Genomic_DNA"/>
</dbReference>
<proteinExistence type="predicted"/>
<sequence length="194" mass="22261">MRHKTKMRLVWIILAGLVLTAVGPCTITHKYGPYSGKVIEKETGDPIEGAYVLMIFYTEMYTPGGFVSKFVETRDATTDKNGEFKIGAYRAWAFRFPQRWKKDCFVTIFKPGYGAFPNNASLIPEYIPFYSIPAKDHVKVSLPRLRTYEDRLNNLHSIPPVGIPDEKLNSLMKLIDKEYNNLGFGNRDRKGMKR</sequence>
<evidence type="ECO:0000313" key="2">
    <source>
        <dbReference type="Proteomes" id="UP001144372"/>
    </source>
</evidence>
<organism evidence="1 2">
    <name type="scientific">Desulforhabdus amnigena</name>
    <dbReference type="NCBI Taxonomy" id="40218"/>
    <lineage>
        <taxon>Bacteria</taxon>
        <taxon>Pseudomonadati</taxon>
        <taxon>Thermodesulfobacteriota</taxon>
        <taxon>Syntrophobacteria</taxon>
        <taxon>Syntrophobacterales</taxon>
        <taxon>Syntrophobacteraceae</taxon>
        <taxon>Desulforhabdus</taxon>
    </lineage>
</organism>
<protein>
    <recommendedName>
        <fullName evidence="3">Carboxypeptidase regulatory-like domain-containing protein</fullName>
    </recommendedName>
</protein>
<dbReference type="AlphaFoldDB" id="A0A9W6FU46"/>
<evidence type="ECO:0000313" key="1">
    <source>
        <dbReference type="EMBL" id="GLI34909.1"/>
    </source>
</evidence>
<dbReference type="Proteomes" id="UP001144372">
    <property type="component" value="Unassembled WGS sequence"/>
</dbReference>
<gene>
    <name evidence="1" type="ORF">DAMNIGENAA_23420</name>
</gene>
<name>A0A9W6FU46_9BACT</name>
<reference evidence="1" key="1">
    <citation type="submission" date="2022-12" db="EMBL/GenBank/DDBJ databases">
        <title>Reference genome sequencing for broad-spectrum identification of bacterial and archaeal isolates by mass spectrometry.</title>
        <authorList>
            <person name="Sekiguchi Y."/>
            <person name="Tourlousse D.M."/>
        </authorList>
    </citation>
    <scope>NUCLEOTIDE SEQUENCE</scope>
    <source>
        <strain evidence="1">ASRB1</strain>
    </source>
</reference>
<accession>A0A9W6FU46</accession>
<evidence type="ECO:0008006" key="3">
    <source>
        <dbReference type="Google" id="ProtNLM"/>
    </source>
</evidence>
<comment type="caution">
    <text evidence="1">The sequence shown here is derived from an EMBL/GenBank/DDBJ whole genome shotgun (WGS) entry which is preliminary data.</text>
</comment>
<dbReference type="RefSeq" id="WP_281794374.1">
    <property type="nucleotide sequence ID" value="NZ_BSDR01000001.1"/>
</dbReference>
<keyword evidence="2" id="KW-1185">Reference proteome</keyword>